<dbReference type="EMBL" id="JAEAOA010000530">
    <property type="protein sequence ID" value="KAK3578106.1"/>
    <property type="molecule type" value="Genomic_DNA"/>
</dbReference>
<sequence length="63" mass="7482">MPNDPGRPYSRNPWRFSNCSVQSFKKTLKDKLQDQATFCYCQALKKLKPYMTVEVEVRYDNCL</sequence>
<gene>
    <name evidence="1" type="ORF">CHS0354_007817</name>
</gene>
<evidence type="ECO:0000313" key="2">
    <source>
        <dbReference type="Proteomes" id="UP001195483"/>
    </source>
</evidence>
<organism evidence="1 2">
    <name type="scientific">Potamilus streckersoni</name>
    <dbReference type="NCBI Taxonomy" id="2493646"/>
    <lineage>
        <taxon>Eukaryota</taxon>
        <taxon>Metazoa</taxon>
        <taxon>Spiralia</taxon>
        <taxon>Lophotrochozoa</taxon>
        <taxon>Mollusca</taxon>
        <taxon>Bivalvia</taxon>
        <taxon>Autobranchia</taxon>
        <taxon>Heteroconchia</taxon>
        <taxon>Palaeoheterodonta</taxon>
        <taxon>Unionida</taxon>
        <taxon>Unionoidea</taxon>
        <taxon>Unionidae</taxon>
        <taxon>Ambleminae</taxon>
        <taxon>Lampsilini</taxon>
        <taxon>Potamilus</taxon>
    </lineage>
</organism>
<dbReference type="Proteomes" id="UP001195483">
    <property type="component" value="Unassembled WGS sequence"/>
</dbReference>
<comment type="caution">
    <text evidence="1">The sequence shown here is derived from an EMBL/GenBank/DDBJ whole genome shotgun (WGS) entry which is preliminary data.</text>
</comment>
<reference evidence="1" key="2">
    <citation type="journal article" date="2021" name="Genome Biol. Evol.">
        <title>Developing a high-quality reference genome for a parasitic bivalve with doubly uniparental inheritance (Bivalvia: Unionida).</title>
        <authorList>
            <person name="Smith C.H."/>
        </authorList>
    </citation>
    <scope>NUCLEOTIDE SEQUENCE</scope>
    <source>
        <strain evidence="1">CHS0354</strain>
        <tissue evidence="1">Mantle</tissue>
    </source>
</reference>
<protein>
    <submittedName>
        <fullName evidence="1">Uncharacterized protein</fullName>
    </submittedName>
</protein>
<name>A0AAE0RRA6_9BIVA</name>
<proteinExistence type="predicted"/>
<accession>A0AAE0RRA6</accession>
<dbReference type="AlphaFoldDB" id="A0AAE0RRA6"/>
<reference evidence="1" key="1">
    <citation type="journal article" date="2021" name="Genome Biol. Evol.">
        <title>A High-Quality Reference Genome for a Parasitic Bivalve with Doubly Uniparental Inheritance (Bivalvia: Unionida).</title>
        <authorList>
            <person name="Smith C.H."/>
        </authorList>
    </citation>
    <scope>NUCLEOTIDE SEQUENCE</scope>
    <source>
        <tissue evidence="1">Mantle</tissue>
    </source>
</reference>
<keyword evidence="2" id="KW-1185">Reference proteome</keyword>
<reference evidence="1" key="3">
    <citation type="submission" date="2023-05" db="EMBL/GenBank/DDBJ databases">
        <authorList>
            <person name="Smith C.H."/>
        </authorList>
    </citation>
    <scope>NUCLEOTIDE SEQUENCE</scope>
    <source>
        <strain evidence="1">CHS0354</strain>
        <tissue evidence="1">Mantle</tissue>
    </source>
</reference>
<evidence type="ECO:0000313" key="1">
    <source>
        <dbReference type="EMBL" id="KAK3578106.1"/>
    </source>
</evidence>